<dbReference type="KEGG" id="meso:BSQ44_23260"/>
<evidence type="ECO:0000313" key="4">
    <source>
        <dbReference type="Proteomes" id="UP000182840"/>
    </source>
</evidence>
<proteinExistence type="predicted"/>
<feature type="signal peptide" evidence="1">
    <location>
        <begin position="1"/>
        <end position="30"/>
    </location>
</feature>
<dbReference type="Pfam" id="PF13449">
    <property type="entry name" value="Phytase-like"/>
    <property type="match status" value="1"/>
</dbReference>
<dbReference type="Proteomes" id="UP000182840">
    <property type="component" value="Chromosome"/>
</dbReference>
<dbReference type="EMBL" id="CP018171">
    <property type="protein sequence ID" value="APH74787.1"/>
    <property type="molecule type" value="Genomic_DNA"/>
</dbReference>
<accession>A0A1L3SZD2</accession>
<dbReference type="InterPro" id="IPR014567">
    <property type="entry name" value="UCP031900"/>
</dbReference>
<feature type="chain" id="PRO_5012679237" description="Phytase-like domain-containing protein" evidence="1">
    <location>
        <begin position="31"/>
        <end position="342"/>
    </location>
</feature>
<evidence type="ECO:0000259" key="2">
    <source>
        <dbReference type="Pfam" id="PF13449"/>
    </source>
</evidence>
<dbReference type="InterPro" id="IPR027372">
    <property type="entry name" value="Phytase-like_dom"/>
</dbReference>
<name>A0A1L3SZD2_9HYPH</name>
<dbReference type="AlphaFoldDB" id="A0A1L3SZD2"/>
<feature type="domain" description="Phytase-like" evidence="2">
    <location>
        <begin position="75"/>
        <end position="326"/>
    </location>
</feature>
<reference evidence="4" key="1">
    <citation type="submission" date="2016-11" db="EMBL/GenBank/DDBJ databases">
        <title>Mesorhizobium oceanicum sp. nov., isolated from deep seawater in South China Sea.</title>
        <authorList>
            <person name="Fu G.-Y."/>
        </authorList>
    </citation>
    <scope>NUCLEOTIDE SEQUENCE [LARGE SCALE GENOMIC DNA]</scope>
    <source>
        <strain evidence="4">B7</strain>
    </source>
</reference>
<keyword evidence="4" id="KW-1185">Reference proteome</keyword>
<protein>
    <recommendedName>
        <fullName evidence="2">Phytase-like domain-containing protein</fullName>
    </recommendedName>
</protein>
<keyword evidence="1" id="KW-0732">Signal</keyword>
<organism evidence="3 4">
    <name type="scientific">Aquibium oceanicum</name>
    <dbReference type="NCBI Taxonomy" id="1670800"/>
    <lineage>
        <taxon>Bacteria</taxon>
        <taxon>Pseudomonadati</taxon>
        <taxon>Pseudomonadota</taxon>
        <taxon>Alphaproteobacteria</taxon>
        <taxon>Hyphomicrobiales</taxon>
        <taxon>Phyllobacteriaceae</taxon>
        <taxon>Aquibium</taxon>
    </lineage>
</organism>
<dbReference type="PIRSF" id="PIRSF031900">
    <property type="entry name" value="UCP031900"/>
    <property type="match status" value="1"/>
</dbReference>
<gene>
    <name evidence="3" type="ORF">BSQ44_23260</name>
</gene>
<evidence type="ECO:0000313" key="3">
    <source>
        <dbReference type="EMBL" id="APH74787.1"/>
    </source>
</evidence>
<dbReference type="STRING" id="1670800.BSQ44_23260"/>
<sequence>MTRLVPRPLLRLVAVSLAASCALAPLPAAAKPAEVEHPAIRAWPIGHFRIGSDETRFGPLEFVGGLEMSSSDWDFGALSAFRFLEAGTRFVGVADTGFWFFGTVARDETGRPVGFDDFTMQQMVDEKGDIIGEKWNTDAEGLAVRDGVATVGFEREHRVSEFRLTPEDMKAPLRDLDFLVPAHELRRNRGFETIAFAHPHGIHEGARVVVSEKSLDRRGNIFAAIIEGPAKGVFTVARRGEFDITDGAFLPGGDLLLLERSYSVGKGVGMRLRRIHGESIMPGALADGPILMEADMGYQIDNMEGMDVWRRGDGALMVSVVSDDNHSLLQRNLYLEFVLHEE</sequence>
<evidence type="ECO:0000256" key="1">
    <source>
        <dbReference type="SAM" id="SignalP"/>
    </source>
</evidence>